<evidence type="ECO:0000313" key="5">
    <source>
        <dbReference type="Proteomes" id="UP000245629"/>
    </source>
</evidence>
<feature type="region of interest" description="Disordered" evidence="1">
    <location>
        <begin position="1"/>
        <end position="35"/>
    </location>
</feature>
<dbReference type="InterPro" id="IPR012373">
    <property type="entry name" value="Ferrdict_sens_TM"/>
</dbReference>
<organism evidence="4 5">
    <name type="scientific">Azospirillum thermophilum</name>
    <dbReference type="NCBI Taxonomy" id="2202148"/>
    <lineage>
        <taxon>Bacteria</taxon>
        <taxon>Pseudomonadati</taxon>
        <taxon>Pseudomonadota</taxon>
        <taxon>Alphaproteobacteria</taxon>
        <taxon>Rhodospirillales</taxon>
        <taxon>Azospirillaceae</taxon>
        <taxon>Azospirillum</taxon>
    </lineage>
</organism>
<keyword evidence="5" id="KW-1185">Reference proteome</keyword>
<protein>
    <submittedName>
        <fullName evidence="4">Iron dicitrate transport regulator FecR</fullName>
    </submittedName>
</protein>
<sequence>MEVRGGASVQVTYGKGPSERQEQSMTSHHRTGPDALAEEAARRLVRLHSDAVTDAERRDTEAWLAARPENRKAFDSLRAVWSALDLLPGSGAAAAAVPLPGHRFPGRRLSGRLAPPALLAAGLALAALFGPATLDRLRSDHSTVAGERRTVTLADGSQVQLNTDSAIAVDFSGRNRRVTLRRGEAFFTVTPDRSRPFEVVAMGAVTRVVGTRFAVRRMDEVTRVAVEEGTVEVRCPAGIATPEDGLRLTAGEAARYRSDACPTREAGVNVARATAWRDGRVVFDDRSLREVVDELNRYRPGPILLLAPDLAQRRVTGVFDIGDPDRALSAIEQVLPVRVRRVAGYLAIVTGRDG</sequence>
<evidence type="ECO:0000259" key="3">
    <source>
        <dbReference type="Pfam" id="PF16220"/>
    </source>
</evidence>
<gene>
    <name evidence="4" type="ORF">DEW08_19560</name>
</gene>
<dbReference type="KEGG" id="azz:DEW08_19560"/>
<reference evidence="5" key="1">
    <citation type="submission" date="2018-05" db="EMBL/GenBank/DDBJ databases">
        <title>Azospirillum thermophila sp. nov., a novel isolated from hot spring.</title>
        <authorList>
            <person name="Zhao Z."/>
        </authorList>
    </citation>
    <scope>NUCLEOTIDE SEQUENCE [LARGE SCALE GENOMIC DNA]</scope>
    <source>
        <strain evidence="5">CFH 70021</strain>
    </source>
</reference>
<evidence type="ECO:0000256" key="1">
    <source>
        <dbReference type="SAM" id="MobiDB-lite"/>
    </source>
</evidence>
<dbReference type="Pfam" id="PF04773">
    <property type="entry name" value="FecR"/>
    <property type="match status" value="1"/>
</dbReference>
<name>A0A2S2CUU6_9PROT</name>
<dbReference type="OrthoDB" id="9798846at2"/>
<dbReference type="InterPro" id="IPR006860">
    <property type="entry name" value="FecR"/>
</dbReference>
<dbReference type="GO" id="GO:0016989">
    <property type="term" value="F:sigma factor antagonist activity"/>
    <property type="evidence" value="ECO:0007669"/>
    <property type="project" value="TreeGrafter"/>
</dbReference>
<dbReference type="Proteomes" id="UP000245629">
    <property type="component" value="Chromosome 3"/>
</dbReference>
<dbReference type="EMBL" id="CP029354">
    <property type="protein sequence ID" value="AWK88293.1"/>
    <property type="molecule type" value="Genomic_DNA"/>
</dbReference>
<evidence type="ECO:0000313" key="4">
    <source>
        <dbReference type="EMBL" id="AWK88293.1"/>
    </source>
</evidence>
<dbReference type="Gene3D" id="3.55.50.30">
    <property type="match status" value="1"/>
</dbReference>
<proteinExistence type="predicted"/>
<dbReference type="AlphaFoldDB" id="A0A2S2CUU6"/>
<feature type="domain" description="FecR protein" evidence="2">
    <location>
        <begin position="140"/>
        <end position="232"/>
    </location>
</feature>
<feature type="domain" description="FecR N-terminal" evidence="3">
    <location>
        <begin position="38"/>
        <end position="79"/>
    </location>
</feature>
<dbReference type="Pfam" id="PF16220">
    <property type="entry name" value="DUF4880"/>
    <property type="match status" value="1"/>
</dbReference>
<accession>A0A2S2CUU6</accession>
<dbReference type="PANTHER" id="PTHR30273:SF2">
    <property type="entry name" value="PROTEIN FECR"/>
    <property type="match status" value="1"/>
</dbReference>
<dbReference type="PANTHER" id="PTHR30273">
    <property type="entry name" value="PERIPLASMIC SIGNAL SENSOR AND SIGMA FACTOR ACTIVATOR FECR-RELATED"/>
    <property type="match status" value="1"/>
</dbReference>
<evidence type="ECO:0000259" key="2">
    <source>
        <dbReference type="Pfam" id="PF04773"/>
    </source>
</evidence>
<dbReference type="InterPro" id="IPR032623">
    <property type="entry name" value="FecR_N"/>
</dbReference>
<dbReference type="Gene3D" id="2.60.120.1440">
    <property type="match status" value="1"/>
</dbReference>
<dbReference type="PIRSF" id="PIRSF018266">
    <property type="entry name" value="FecR"/>
    <property type="match status" value="1"/>
</dbReference>